<organism evidence="1 2">
    <name type="scientific">Dovyalis caffra</name>
    <dbReference type="NCBI Taxonomy" id="77055"/>
    <lineage>
        <taxon>Eukaryota</taxon>
        <taxon>Viridiplantae</taxon>
        <taxon>Streptophyta</taxon>
        <taxon>Embryophyta</taxon>
        <taxon>Tracheophyta</taxon>
        <taxon>Spermatophyta</taxon>
        <taxon>Magnoliopsida</taxon>
        <taxon>eudicotyledons</taxon>
        <taxon>Gunneridae</taxon>
        <taxon>Pentapetalae</taxon>
        <taxon>rosids</taxon>
        <taxon>fabids</taxon>
        <taxon>Malpighiales</taxon>
        <taxon>Salicaceae</taxon>
        <taxon>Flacourtieae</taxon>
        <taxon>Dovyalis</taxon>
    </lineage>
</organism>
<protein>
    <submittedName>
        <fullName evidence="1">Uncharacterized protein</fullName>
    </submittedName>
</protein>
<dbReference type="EMBL" id="CAWUPB010001173">
    <property type="protein sequence ID" value="CAK7346337.1"/>
    <property type="molecule type" value="Genomic_DNA"/>
</dbReference>
<comment type="caution">
    <text evidence="1">The sequence shown here is derived from an EMBL/GenBank/DDBJ whole genome shotgun (WGS) entry which is preliminary data.</text>
</comment>
<dbReference type="AlphaFoldDB" id="A0AAV1S633"/>
<dbReference type="Proteomes" id="UP001314170">
    <property type="component" value="Unassembled WGS sequence"/>
</dbReference>
<evidence type="ECO:0000313" key="2">
    <source>
        <dbReference type="Proteomes" id="UP001314170"/>
    </source>
</evidence>
<name>A0AAV1S633_9ROSI</name>
<accession>A0AAV1S633</accession>
<keyword evidence="2" id="KW-1185">Reference proteome</keyword>
<gene>
    <name evidence="1" type="ORF">DCAF_LOCUS19013</name>
</gene>
<sequence length="55" mass="6334">MWAFMAENTFSAALPRLAQQSVDFLIVEIDNVENGDRVVDIDLDEDNDWYENRAA</sequence>
<evidence type="ECO:0000313" key="1">
    <source>
        <dbReference type="EMBL" id="CAK7346337.1"/>
    </source>
</evidence>
<reference evidence="1 2" key="1">
    <citation type="submission" date="2024-01" db="EMBL/GenBank/DDBJ databases">
        <authorList>
            <person name="Waweru B."/>
        </authorList>
    </citation>
    <scope>NUCLEOTIDE SEQUENCE [LARGE SCALE GENOMIC DNA]</scope>
</reference>
<proteinExistence type="predicted"/>